<reference evidence="3" key="1">
    <citation type="journal article" date="2002" name="Science">
        <title>The draft genome of Ciona intestinalis: insights into chordate and vertebrate origins.</title>
        <authorList>
            <person name="Dehal P."/>
            <person name="Satou Y."/>
            <person name="Campbell R.K."/>
            <person name="Chapman J."/>
            <person name="Degnan B."/>
            <person name="De Tomaso A."/>
            <person name="Davidson B."/>
            <person name="Di Gregorio A."/>
            <person name="Gelpke M."/>
            <person name="Goodstein D.M."/>
            <person name="Harafuji N."/>
            <person name="Hastings K.E."/>
            <person name="Ho I."/>
            <person name="Hotta K."/>
            <person name="Huang W."/>
            <person name="Kawashima T."/>
            <person name="Lemaire P."/>
            <person name="Martinez D."/>
            <person name="Meinertzhagen I.A."/>
            <person name="Necula S."/>
            <person name="Nonaka M."/>
            <person name="Putnam N."/>
            <person name="Rash S."/>
            <person name="Saiga H."/>
            <person name="Satake M."/>
            <person name="Terry A."/>
            <person name="Yamada L."/>
            <person name="Wang H.G."/>
            <person name="Awazu S."/>
            <person name="Azumi K."/>
            <person name="Boore J."/>
            <person name="Branno M."/>
            <person name="Chin-Bow S."/>
            <person name="DeSantis R."/>
            <person name="Doyle S."/>
            <person name="Francino P."/>
            <person name="Keys D.N."/>
            <person name="Haga S."/>
            <person name="Hayashi H."/>
            <person name="Hino K."/>
            <person name="Imai K.S."/>
            <person name="Inaba K."/>
            <person name="Kano S."/>
            <person name="Kobayashi K."/>
            <person name="Kobayashi M."/>
            <person name="Lee B.I."/>
            <person name="Makabe K.W."/>
            <person name="Manohar C."/>
            <person name="Matassi G."/>
            <person name="Medina M."/>
            <person name="Mochizuki Y."/>
            <person name="Mount S."/>
            <person name="Morishita T."/>
            <person name="Miura S."/>
            <person name="Nakayama A."/>
            <person name="Nishizaka S."/>
            <person name="Nomoto H."/>
            <person name="Ohta F."/>
            <person name="Oishi K."/>
            <person name="Rigoutsos I."/>
            <person name="Sano M."/>
            <person name="Sasaki A."/>
            <person name="Sasakura Y."/>
            <person name="Shoguchi E."/>
            <person name="Shin-i T."/>
            <person name="Spagnuolo A."/>
            <person name="Stainier D."/>
            <person name="Suzuki M.M."/>
            <person name="Tassy O."/>
            <person name="Takatori N."/>
            <person name="Tokuoka M."/>
            <person name="Yagi K."/>
            <person name="Yoshizaki F."/>
            <person name="Wada S."/>
            <person name="Zhang C."/>
            <person name="Hyatt P.D."/>
            <person name="Larimer F."/>
            <person name="Detter C."/>
            <person name="Doggett N."/>
            <person name="Glavina T."/>
            <person name="Hawkins T."/>
            <person name="Richardson P."/>
            <person name="Lucas S."/>
            <person name="Kohara Y."/>
            <person name="Levine M."/>
            <person name="Satoh N."/>
            <person name="Rokhsar D.S."/>
        </authorList>
    </citation>
    <scope>NUCLEOTIDE SEQUENCE [LARGE SCALE GENOMIC DNA]</scope>
</reference>
<proteinExistence type="predicted"/>
<dbReference type="Ensembl" id="ENSCINT00000030211.1">
    <property type="protein sequence ID" value="ENSCINP00000032023.1"/>
    <property type="gene ID" value="ENSCING00000023542.1"/>
</dbReference>
<name>H2XQT9_CIOIN</name>
<evidence type="ECO:0000256" key="1">
    <source>
        <dbReference type="SAM" id="MobiDB-lite"/>
    </source>
</evidence>
<protein>
    <submittedName>
        <fullName evidence="2">Uncharacterized protein</fullName>
    </submittedName>
</protein>
<dbReference type="HOGENOM" id="CLU_1363105_0_0_1"/>
<organism evidence="2 3">
    <name type="scientific">Ciona intestinalis</name>
    <name type="common">Transparent sea squirt</name>
    <name type="synonym">Ascidia intestinalis</name>
    <dbReference type="NCBI Taxonomy" id="7719"/>
    <lineage>
        <taxon>Eukaryota</taxon>
        <taxon>Metazoa</taxon>
        <taxon>Chordata</taxon>
        <taxon>Tunicata</taxon>
        <taxon>Ascidiacea</taxon>
        <taxon>Phlebobranchia</taxon>
        <taxon>Cionidae</taxon>
        <taxon>Ciona</taxon>
    </lineage>
</organism>
<dbReference type="AlphaFoldDB" id="H2XQT9"/>
<evidence type="ECO:0000313" key="2">
    <source>
        <dbReference type="Ensembl" id="ENSCINP00000032023.1"/>
    </source>
</evidence>
<dbReference type="EMBL" id="EAAA01002411">
    <property type="status" value="NOT_ANNOTATED_CDS"/>
    <property type="molecule type" value="Genomic_DNA"/>
</dbReference>
<dbReference type="Proteomes" id="UP000008144">
    <property type="component" value="Chromosome 7"/>
</dbReference>
<accession>H2XQT9</accession>
<dbReference type="InParanoid" id="H2XQT9"/>
<reference evidence="2" key="3">
    <citation type="submission" date="2025-08" db="UniProtKB">
        <authorList>
            <consortium name="Ensembl"/>
        </authorList>
    </citation>
    <scope>IDENTIFICATION</scope>
</reference>
<reference evidence="2" key="2">
    <citation type="journal article" date="2008" name="Genome Biol.">
        <title>Improved genome assembly and evidence-based global gene model set for the chordate Ciona intestinalis: new insight into intron and operon populations.</title>
        <authorList>
            <person name="Satou Y."/>
            <person name="Mineta K."/>
            <person name="Ogasawara M."/>
            <person name="Sasakura Y."/>
            <person name="Shoguchi E."/>
            <person name="Ueno K."/>
            <person name="Yamada L."/>
            <person name="Matsumoto J."/>
            <person name="Wasserscheid J."/>
            <person name="Dewar K."/>
            <person name="Wiley G.B."/>
            <person name="Macmil S.L."/>
            <person name="Roe B.A."/>
            <person name="Zeller R.W."/>
            <person name="Hastings K.E."/>
            <person name="Lemaire P."/>
            <person name="Lindquist E."/>
            <person name="Endo T."/>
            <person name="Hotta K."/>
            <person name="Inaba K."/>
        </authorList>
    </citation>
    <scope>NUCLEOTIDE SEQUENCE [LARGE SCALE GENOMIC DNA]</scope>
    <source>
        <strain evidence="2">wild type</strain>
    </source>
</reference>
<feature type="compositionally biased region" description="Polar residues" evidence="1">
    <location>
        <begin position="10"/>
        <end position="24"/>
    </location>
</feature>
<keyword evidence="3" id="KW-1185">Reference proteome</keyword>
<feature type="region of interest" description="Disordered" evidence="1">
    <location>
        <begin position="1"/>
        <end position="24"/>
    </location>
</feature>
<evidence type="ECO:0000313" key="3">
    <source>
        <dbReference type="Proteomes" id="UP000008144"/>
    </source>
</evidence>
<reference evidence="2" key="4">
    <citation type="submission" date="2025-09" db="UniProtKB">
        <authorList>
            <consortium name="Ensembl"/>
        </authorList>
    </citation>
    <scope>IDENTIFICATION</scope>
</reference>
<sequence>METTAAPYSPWSTNTDEQATKNDSSLGDLVASILSDKPAKTNPIKRICSESVLPAWKPISGSSLKPNRSSGLLSPNFCTPPSKKPLQLDTDRTPFLHQFRSANRPQQDSFNLHSYLPTPDVSQLTNSCYLDRTGDQFNDNSTIGRDKTDTDTAVQSYSGFQFEDGGTLNSSGISGTGSGDYINPSINLHDNSDLLLKAGDM</sequence>